<evidence type="ECO:0000313" key="3">
    <source>
        <dbReference type="EMBL" id="KFN49042.1"/>
    </source>
</evidence>
<dbReference type="InterPro" id="IPR001932">
    <property type="entry name" value="PPM-type_phosphatase-like_dom"/>
</dbReference>
<evidence type="ECO:0000256" key="1">
    <source>
        <dbReference type="ARBA" id="ARBA00022801"/>
    </source>
</evidence>
<dbReference type="PANTHER" id="PTHR43156">
    <property type="entry name" value="STAGE II SPORULATION PROTEIN E-RELATED"/>
    <property type="match status" value="1"/>
</dbReference>
<accession>A0A091BC11</accession>
<dbReference type="CDD" id="cd18774">
    <property type="entry name" value="PDC2_HK_sensor"/>
    <property type="match status" value="1"/>
</dbReference>
<dbReference type="EMBL" id="AWXU01000043">
    <property type="protein sequence ID" value="KFN49042.1"/>
    <property type="molecule type" value="Genomic_DNA"/>
</dbReference>
<comment type="caution">
    <text evidence="3">The sequence shown here is derived from an EMBL/GenBank/DDBJ whole genome shotgun (WGS) entry which is preliminary data.</text>
</comment>
<name>A0A091BC11_9GAMM</name>
<dbReference type="SMART" id="SM00304">
    <property type="entry name" value="HAMP"/>
    <property type="match status" value="1"/>
</dbReference>
<dbReference type="RefSeq" id="WP_051239497.1">
    <property type="nucleotide sequence ID" value="NZ_AUFF01000002.1"/>
</dbReference>
<gene>
    <name evidence="3" type="ORF">P873_12580</name>
</gene>
<keyword evidence="1" id="KW-0378">Hydrolase</keyword>
<dbReference type="CDD" id="cd06225">
    <property type="entry name" value="HAMP"/>
    <property type="match status" value="1"/>
</dbReference>
<dbReference type="SUPFAM" id="SSF81606">
    <property type="entry name" value="PP2C-like"/>
    <property type="match status" value="1"/>
</dbReference>
<keyword evidence="4" id="KW-1185">Reference proteome</keyword>
<dbReference type="SMART" id="SM00331">
    <property type="entry name" value="PP2C_SIG"/>
    <property type="match status" value="1"/>
</dbReference>
<dbReference type="GO" id="GO:0016020">
    <property type="term" value="C:membrane"/>
    <property type="evidence" value="ECO:0007669"/>
    <property type="project" value="InterPro"/>
</dbReference>
<protein>
    <recommendedName>
        <fullName evidence="2">HAMP domain-containing protein</fullName>
    </recommendedName>
</protein>
<dbReference type="Pfam" id="PF07228">
    <property type="entry name" value="SpoIIE"/>
    <property type="match status" value="1"/>
</dbReference>
<dbReference type="Gene3D" id="6.10.340.10">
    <property type="match status" value="1"/>
</dbReference>
<dbReference type="Pfam" id="PF00672">
    <property type="entry name" value="HAMP"/>
    <property type="match status" value="1"/>
</dbReference>
<dbReference type="GO" id="GO:0016791">
    <property type="term" value="F:phosphatase activity"/>
    <property type="evidence" value="ECO:0007669"/>
    <property type="project" value="TreeGrafter"/>
</dbReference>
<dbReference type="CDD" id="cd12913">
    <property type="entry name" value="PDC1_MCP_like"/>
    <property type="match status" value="1"/>
</dbReference>
<dbReference type="PANTHER" id="PTHR43156:SF2">
    <property type="entry name" value="STAGE II SPORULATION PROTEIN E"/>
    <property type="match status" value="1"/>
</dbReference>
<feature type="domain" description="HAMP" evidence="2">
    <location>
        <begin position="340"/>
        <end position="393"/>
    </location>
</feature>
<organism evidence="3 4">
    <name type="scientific">Arenimonas composti TR7-09 = DSM 18010</name>
    <dbReference type="NCBI Taxonomy" id="1121013"/>
    <lineage>
        <taxon>Bacteria</taxon>
        <taxon>Pseudomonadati</taxon>
        <taxon>Pseudomonadota</taxon>
        <taxon>Gammaproteobacteria</taxon>
        <taxon>Lysobacterales</taxon>
        <taxon>Lysobacteraceae</taxon>
        <taxon>Arenimonas</taxon>
    </lineage>
</organism>
<dbReference type="InterPro" id="IPR052016">
    <property type="entry name" value="Bact_Sigma-Reg"/>
</dbReference>
<dbReference type="eggNOG" id="COG2208">
    <property type="taxonomic scope" value="Bacteria"/>
</dbReference>
<evidence type="ECO:0000259" key="2">
    <source>
        <dbReference type="PROSITE" id="PS50885"/>
    </source>
</evidence>
<proteinExistence type="predicted"/>
<dbReference type="Pfam" id="PF22673">
    <property type="entry name" value="MCP-like_PDC_1"/>
    <property type="match status" value="1"/>
</dbReference>
<dbReference type="PROSITE" id="PS50885">
    <property type="entry name" value="HAMP"/>
    <property type="match status" value="1"/>
</dbReference>
<dbReference type="AlphaFoldDB" id="A0A091BC11"/>
<dbReference type="STRING" id="1121013.GCA_000426365_00905"/>
<dbReference type="InterPro" id="IPR036457">
    <property type="entry name" value="PPM-type-like_dom_sf"/>
</dbReference>
<dbReference type="Proteomes" id="UP000029391">
    <property type="component" value="Unassembled WGS sequence"/>
</dbReference>
<dbReference type="Gene3D" id="3.60.40.10">
    <property type="entry name" value="PPM-type phosphatase domain"/>
    <property type="match status" value="1"/>
</dbReference>
<dbReference type="Gene3D" id="3.30.450.20">
    <property type="entry name" value="PAS domain"/>
    <property type="match status" value="1"/>
</dbReference>
<sequence>MAALPRAQSSGPAVPWWKSLRTRLMLMFGTLAAVLLLAGFAAAYAMVQRQVVADAEARTRYEAQQSAERLQAAMTTVAVTVDGMARLFREIPMGRGELAQAMGALVQAEPSAIGGLLALEPGVLPDGAPMAWYTGTTVRNVSRDLYDEDYDVRAQGWYRRTLESDTAWWSDPYFNEAAGGVWMTTLNAPLRDAAGSTVGMVSLDVPVRRLSELLDTLRRIPGQRPTLIAPGGMFAVHSDPGIALQNTLSEYIDRHGREDLRPLERAQMSGEPLAFTHVIAPRGETRYSVFTPIGDTGWSLQLSLSHDAILADLRQLALGMSLAALASVALVSLLVRRLAARITVPLSELTTSAGHFAVGEFDWPVPHDERADEVGVMARALERARDSIRFQLDQIAEMAGERAKLQSELDIARDIQLAMLPRDRELLDAGSVVEAGALLQAAKAIGGDFYNYFTHEAGALWFVAGDVSDKGVPAALFMARTMTVLEVATRISDCPTKALSVAARHLVEGNDTCMFATAICGRLALATGDLQLASAGHEPPVRLHADGHREWLQLPGGPVLGIEEDGEFVAWEGRLQPGDTLLVYTDGVTEAFDAGDQAFGEARLLDALAAGRHADEQCAAVVAAVHAFAAGAPQSDDITVLAIRFQRRSEVEANELAA</sequence>
<reference evidence="3 4" key="1">
    <citation type="submission" date="2013-09" db="EMBL/GenBank/DDBJ databases">
        <title>Genome sequencing of Arenimonas composti.</title>
        <authorList>
            <person name="Chen F."/>
            <person name="Wang G."/>
        </authorList>
    </citation>
    <scope>NUCLEOTIDE SEQUENCE [LARGE SCALE GENOMIC DNA]</scope>
    <source>
        <strain evidence="3 4">TR7-09</strain>
    </source>
</reference>
<dbReference type="GO" id="GO:0007165">
    <property type="term" value="P:signal transduction"/>
    <property type="evidence" value="ECO:0007669"/>
    <property type="project" value="InterPro"/>
</dbReference>
<dbReference type="SUPFAM" id="SSF158472">
    <property type="entry name" value="HAMP domain-like"/>
    <property type="match status" value="1"/>
</dbReference>
<dbReference type="OrthoDB" id="9811749at2"/>
<dbReference type="InterPro" id="IPR003660">
    <property type="entry name" value="HAMP_dom"/>
</dbReference>
<dbReference type="eggNOG" id="COG2770">
    <property type="taxonomic scope" value="Bacteria"/>
</dbReference>
<evidence type="ECO:0000313" key="4">
    <source>
        <dbReference type="Proteomes" id="UP000029391"/>
    </source>
</evidence>